<dbReference type="InterPro" id="IPR000938">
    <property type="entry name" value="CAP-Gly_domain"/>
</dbReference>
<dbReference type="PANTHER" id="PTHR23113">
    <property type="entry name" value="GUANINE NUCLEOTIDE EXCHANGE FACTOR"/>
    <property type="match status" value="1"/>
</dbReference>
<dbReference type="Pfam" id="PF00617">
    <property type="entry name" value="RasGEF"/>
    <property type="match status" value="1"/>
</dbReference>
<dbReference type="SUPFAM" id="SSF48366">
    <property type="entry name" value="Ras GEF"/>
    <property type="match status" value="1"/>
</dbReference>
<keyword evidence="3" id="KW-0175">Coiled coil</keyword>
<dbReference type="Proteomes" id="UP001150062">
    <property type="component" value="Unassembled WGS sequence"/>
</dbReference>
<dbReference type="InterPro" id="IPR008937">
    <property type="entry name" value="Ras-like_GEF"/>
</dbReference>
<feature type="compositionally biased region" description="Basic and acidic residues" evidence="4">
    <location>
        <begin position="564"/>
        <end position="604"/>
    </location>
</feature>
<evidence type="ECO:0000259" key="5">
    <source>
        <dbReference type="PROSITE" id="PS50009"/>
    </source>
</evidence>
<dbReference type="Pfam" id="PF00618">
    <property type="entry name" value="RasGEF_N"/>
    <property type="match status" value="1"/>
</dbReference>
<dbReference type="SMART" id="SM01052">
    <property type="entry name" value="CAP_GLY"/>
    <property type="match status" value="1"/>
</dbReference>
<evidence type="ECO:0000256" key="4">
    <source>
        <dbReference type="SAM" id="MobiDB-lite"/>
    </source>
</evidence>
<dbReference type="Gene3D" id="2.30.30.190">
    <property type="entry name" value="CAP Gly-rich-like domain"/>
    <property type="match status" value="1"/>
</dbReference>
<feature type="domain" description="Ras-GEF" evidence="5">
    <location>
        <begin position="727"/>
        <end position="959"/>
    </location>
</feature>
<protein>
    <submittedName>
        <fullName evidence="8">Guanine nucleotide exchange factor</fullName>
    </submittedName>
</protein>
<feature type="compositionally biased region" description="Basic and acidic residues" evidence="4">
    <location>
        <begin position="315"/>
        <end position="337"/>
    </location>
</feature>
<dbReference type="InterPro" id="IPR000651">
    <property type="entry name" value="Ras-like_Gua-exchang_fac_N"/>
</dbReference>
<dbReference type="PROSITE" id="PS50212">
    <property type="entry name" value="RASGEF_NTER"/>
    <property type="match status" value="1"/>
</dbReference>
<dbReference type="Pfam" id="PF01302">
    <property type="entry name" value="CAP_GLY"/>
    <property type="match status" value="1"/>
</dbReference>
<feature type="domain" description="N-terminal Ras-GEF" evidence="6">
    <location>
        <begin position="503"/>
        <end position="692"/>
    </location>
</feature>
<name>A0ABQ8X9X3_9EUKA</name>
<evidence type="ECO:0000313" key="8">
    <source>
        <dbReference type="EMBL" id="KAJ6228874.1"/>
    </source>
</evidence>
<reference evidence="8" key="1">
    <citation type="submission" date="2022-08" db="EMBL/GenBank/DDBJ databases">
        <title>Novel sulfate-reducing endosymbionts in the free-living metamonad Anaeramoeba.</title>
        <authorList>
            <person name="Jerlstrom-Hultqvist J."/>
            <person name="Cepicka I."/>
            <person name="Gallot-Lavallee L."/>
            <person name="Salas-Leiva D."/>
            <person name="Curtis B.A."/>
            <person name="Zahonova K."/>
            <person name="Pipaliya S."/>
            <person name="Dacks J."/>
            <person name="Roger A.J."/>
        </authorList>
    </citation>
    <scope>NUCLEOTIDE SEQUENCE</scope>
    <source>
        <strain evidence="8">Schooner1</strain>
    </source>
</reference>
<evidence type="ECO:0000313" key="9">
    <source>
        <dbReference type="Proteomes" id="UP001150062"/>
    </source>
</evidence>
<dbReference type="PROSITE" id="PS50009">
    <property type="entry name" value="RASGEF_CAT"/>
    <property type="match status" value="1"/>
</dbReference>
<evidence type="ECO:0000259" key="7">
    <source>
        <dbReference type="PROSITE" id="PS50245"/>
    </source>
</evidence>
<evidence type="ECO:0000256" key="2">
    <source>
        <dbReference type="PROSITE-ProRule" id="PRU00168"/>
    </source>
</evidence>
<keyword evidence="9" id="KW-1185">Reference proteome</keyword>
<feature type="coiled-coil region" evidence="3">
    <location>
        <begin position="120"/>
        <end position="256"/>
    </location>
</feature>
<evidence type="ECO:0000256" key="1">
    <source>
        <dbReference type="ARBA" id="ARBA00022658"/>
    </source>
</evidence>
<dbReference type="PROSITE" id="PS50245">
    <property type="entry name" value="CAP_GLY_2"/>
    <property type="match status" value="1"/>
</dbReference>
<dbReference type="InterPro" id="IPR036964">
    <property type="entry name" value="RASGEF_cat_dom_sf"/>
</dbReference>
<keyword evidence="1 2" id="KW-0344">Guanine-nucleotide releasing factor</keyword>
<feature type="region of interest" description="Disordered" evidence="4">
    <location>
        <begin position="562"/>
        <end position="604"/>
    </location>
</feature>
<dbReference type="InterPro" id="IPR023578">
    <property type="entry name" value="Ras_GEF_dom_sf"/>
</dbReference>
<dbReference type="InterPro" id="IPR001895">
    <property type="entry name" value="RASGEF_cat_dom"/>
</dbReference>
<evidence type="ECO:0000256" key="3">
    <source>
        <dbReference type="SAM" id="Coils"/>
    </source>
</evidence>
<feature type="region of interest" description="Disordered" evidence="4">
    <location>
        <begin position="314"/>
        <end position="337"/>
    </location>
</feature>
<accession>A0ABQ8X9X3</accession>
<proteinExistence type="predicted"/>
<organism evidence="8 9">
    <name type="scientific">Anaeramoeba flamelloides</name>
    <dbReference type="NCBI Taxonomy" id="1746091"/>
    <lineage>
        <taxon>Eukaryota</taxon>
        <taxon>Metamonada</taxon>
        <taxon>Anaeramoebidae</taxon>
        <taxon>Anaeramoeba</taxon>
    </lineage>
</organism>
<dbReference type="EMBL" id="JAOAOG010000325">
    <property type="protein sequence ID" value="KAJ6228874.1"/>
    <property type="molecule type" value="Genomic_DNA"/>
</dbReference>
<evidence type="ECO:0000259" key="6">
    <source>
        <dbReference type="PROSITE" id="PS50212"/>
    </source>
</evidence>
<gene>
    <name evidence="8" type="ORF">M0813_08373</name>
</gene>
<dbReference type="Gene3D" id="1.10.840.10">
    <property type="entry name" value="Ras guanine-nucleotide exchange factors catalytic domain"/>
    <property type="match status" value="1"/>
</dbReference>
<dbReference type="PANTHER" id="PTHR23113:SF99">
    <property type="entry name" value="RASGEF DOMAIN-CONTAINING PROTEIN"/>
    <property type="match status" value="1"/>
</dbReference>
<comment type="caution">
    <text evidence="8">The sequence shown here is derived from an EMBL/GenBank/DDBJ whole genome shotgun (WGS) entry which is preliminary data.</text>
</comment>
<dbReference type="InterPro" id="IPR036859">
    <property type="entry name" value="CAP-Gly_dom_sf"/>
</dbReference>
<feature type="domain" description="CAP-Gly" evidence="7">
    <location>
        <begin position="27"/>
        <end position="69"/>
    </location>
</feature>
<dbReference type="SMART" id="SM00147">
    <property type="entry name" value="RasGEF"/>
    <property type="match status" value="1"/>
</dbReference>
<dbReference type="Gene3D" id="1.20.870.10">
    <property type="entry name" value="Son of sevenless (SoS) protein Chain: S domain 1"/>
    <property type="match status" value="2"/>
</dbReference>
<dbReference type="SUPFAM" id="SSF74924">
    <property type="entry name" value="Cap-Gly domain"/>
    <property type="match status" value="1"/>
</dbReference>
<sequence length="967" mass="114561">MSKNTKSYKIGDSVAIQNKIGTVKFIGKTGFAPGVWIGIELNQPEGVHDGKLYGKRYFKCNEQHGIFVRVNSSYLNPKTKKSKKKETISPLSVFSPQISRNKVDNKKELIKRIAFQKYIISQYCKEKDQIKTEMTKKEKQLSKKGKKGKKLIKRVNQMEKIFALKQKIEELRNEERHLQGNCIQTENILENYQEELDSRSEDVLSKRFLELEMQKKLLNQKIEDATEKKIELDQSNKQATDEFTHLMEKVESEKDEVSKIYKIRKQEIKQIQKQKKEILKSLGNNVTQKGKNIFELADRINQLNKSISAGKKKTIKLEKSRKNKDEKRSKIEQENQNRKSQWLAKLMNNRPEILEFRERITPIYQNESLGRLKTAEKSLNRNILNSEDILQLIMQHYDIEKRPSIIKFIENQTGIKYVFQEQPESMLISFIRVGVNENNKKWDILHQEEDSLEDNQDEEIDVGRNIVLSLDDEDINIWDEPKNNQKNIRIEKEDLKKYQNGDFFSSIYLSNINKLIEHLIHPDHFDKKFMETFLITYHEFLKPEHLFLKIVQRYRVPSLTTNETKTKTEKETETEIEKGKEKEKEIEKENEKEKEMEKENEMEMEKEMEKEKEIEKEIETEKDNKNENKMEISIQKRTITVLDSWVDTQFSDFGPILIEQLLSFLENEVKQNYPKESQNLITKIQTLQENKNHSKLSGQNYTKKDQPPDPIIPKTLFSVNFTLSDVKPIEIARQMTLFFHQLFSKIQPAELIEYSINRKTKKDHKSQNIIKMIKKFNDVSLYVTEQIVSQKTLRRRAAQFVRWINVCELLREMNNFDSLLMIVRTMNNSNCKRLKVTRSEVSKNHWKSFDNLIKDVKSIEDVKKYKEILKTCKLPALPYFGAFKSDLTYVSDDSSSTIEGLINFRKRKSLYNIMREIKKYQKVAYNFIPIYQIQELFKQRLCFKNEKLLYEISLQNEPRGSTRTSLN</sequence>